<reference evidence="2 3" key="1">
    <citation type="journal article" date="2011" name="Proc. Natl. Acad. Sci. U.S.A.">
        <title>Niche of harmful alga Aureococcus anophagefferens revealed through ecogenomics.</title>
        <authorList>
            <person name="Gobler C.J."/>
            <person name="Berry D.L."/>
            <person name="Dyhrman S.T."/>
            <person name="Wilhelm S.W."/>
            <person name="Salamov A."/>
            <person name="Lobanov A.V."/>
            <person name="Zhang Y."/>
            <person name="Collier J.L."/>
            <person name="Wurch L.L."/>
            <person name="Kustka A.B."/>
            <person name="Dill B.D."/>
            <person name="Shah M."/>
            <person name="VerBerkmoes N.C."/>
            <person name="Kuo A."/>
            <person name="Terry A."/>
            <person name="Pangilinan J."/>
            <person name="Lindquist E.A."/>
            <person name="Lucas S."/>
            <person name="Paulsen I.T."/>
            <person name="Hattenrath-Lehmann T.K."/>
            <person name="Talmage S.C."/>
            <person name="Walker E.A."/>
            <person name="Koch F."/>
            <person name="Burson A.M."/>
            <person name="Marcoval M.A."/>
            <person name="Tang Y.Z."/>
            <person name="Lecleir G.R."/>
            <person name="Coyne K.J."/>
            <person name="Berg G.M."/>
            <person name="Bertrand E.M."/>
            <person name="Saito M.A."/>
            <person name="Gladyshev V.N."/>
            <person name="Grigoriev I.V."/>
        </authorList>
    </citation>
    <scope>NUCLEOTIDE SEQUENCE [LARGE SCALE GENOMIC DNA]</scope>
    <source>
        <strain evidence="3">CCMP 1984</strain>
    </source>
</reference>
<accession>F0XX95</accession>
<dbReference type="EMBL" id="GL833120">
    <property type="protein sequence ID" value="EGB13180.1"/>
    <property type="molecule type" value="Genomic_DNA"/>
</dbReference>
<feature type="signal peptide" evidence="1">
    <location>
        <begin position="1"/>
        <end position="18"/>
    </location>
</feature>
<gene>
    <name evidence="2" type="ORF">AURANDRAFT_60471</name>
</gene>
<evidence type="ECO:0000256" key="1">
    <source>
        <dbReference type="SAM" id="SignalP"/>
    </source>
</evidence>
<organism evidence="3">
    <name type="scientific">Aureococcus anophagefferens</name>
    <name type="common">Harmful bloom alga</name>
    <dbReference type="NCBI Taxonomy" id="44056"/>
    <lineage>
        <taxon>Eukaryota</taxon>
        <taxon>Sar</taxon>
        <taxon>Stramenopiles</taxon>
        <taxon>Ochrophyta</taxon>
        <taxon>Pelagophyceae</taxon>
        <taxon>Pelagomonadales</taxon>
        <taxon>Pelagomonadaceae</taxon>
        <taxon>Aureococcus</taxon>
    </lineage>
</organism>
<dbReference type="Proteomes" id="UP000002729">
    <property type="component" value="Unassembled WGS sequence"/>
</dbReference>
<dbReference type="InterPro" id="IPR036410">
    <property type="entry name" value="HSP_DnaJ_Cys-rich_dom_sf"/>
</dbReference>
<proteinExistence type="predicted"/>
<evidence type="ECO:0008006" key="4">
    <source>
        <dbReference type="Google" id="ProtNLM"/>
    </source>
</evidence>
<dbReference type="SUPFAM" id="SSF57938">
    <property type="entry name" value="DnaJ/Hsp40 cysteine-rich domain"/>
    <property type="match status" value="1"/>
</dbReference>
<keyword evidence="3" id="KW-1185">Reference proteome</keyword>
<sequence length="202" mass="21169">MGVQLFKLSLATLAVVSSFTAPGAPAPAPRSLVRRHMDLDTVRLVGDGAAAFVGGSMGVAGTLAVYENNRFHAKQRVVCAYCEGTGYLKCATCMGTGLLADGSKCHTCEGADAARADGKHVCVNCEGTGLTIPAAFDRKEIKAQDDEIERQLDEIGIAALADDIIRAENRPGDMLEVGRMLQRRAIRRVSGKAGDDASSGGD</sequence>
<keyword evidence="1" id="KW-0732">Signal</keyword>
<evidence type="ECO:0000313" key="2">
    <source>
        <dbReference type="EMBL" id="EGB13180.1"/>
    </source>
</evidence>
<dbReference type="InParanoid" id="F0XX95"/>
<evidence type="ECO:0000313" key="3">
    <source>
        <dbReference type="Proteomes" id="UP000002729"/>
    </source>
</evidence>
<dbReference type="PANTHER" id="PTHR15852">
    <property type="entry name" value="PLASTID TRANSCRIPTIONALLY ACTIVE PROTEIN"/>
    <property type="match status" value="1"/>
</dbReference>
<dbReference type="PANTHER" id="PTHR15852:SF54">
    <property type="entry name" value="PROTEIN SSUH2 HOMOLOG"/>
    <property type="match status" value="1"/>
</dbReference>
<dbReference type="eggNOG" id="ENOG502QVC3">
    <property type="taxonomic scope" value="Eukaryota"/>
</dbReference>
<dbReference type="OrthoDB" id="201720at2759"/>
<name>F0XX95_AURAN</name>
<feature type="chain" id="PRO_5030168561" description="CR-type domain-containing protein" evidence="1">
    <location>
        <begin position="19"/>
        <end position="202"/>
    </location>
</feature>
<dbReference type="GeneID" id="20223027"/>
<dbReference type="RefSeq" id="XP_009032774.1">
    <property type="nucleotide sequence ID" value="XM_009034526.1"/>
</dbReference>
<protein>
    <recommendedName>
        <fullName evidence="4">CR-type domain-containing protein</fullName>
    </recommendedName>
</protein>
<dbReference type="AlphaFoldDB" id="F0XX95"/>
<dbReference type="KEGG" id="aaf:AURANDRAFT_60471"/>